<dbReference type="GO" id="GO:0020037">
    <property type="term" value="F:heme binding"/>
    <property type="evidence" value="ECO:0007669"/>
    <property type="project" value="InterPro"/>
</dbReference>
<dbReference type="AlphaFoldDB" id="A0A286U792"/>
<dbReference type="STRING" id="2282107.A0A286U792"/>
<dbReference type="GO" id="GO:0016705">
    <property type="term" value="F:oxidoreductase activity, acting on paired donors, with incorporation or reduction of molecular oxygen"/>
    <property type="evidence" value="ECO:0007669"/>
    <property type="project" value="InterPro"/>
</dbReference>
<dbReference type="OrthoDB" id="1844152at2759"/>
<evidence type="ECO:0000313" key="8">
    <source>
        <dbReference type="EMBL" id="PAV15394.1"/>
    </source>
</evidence>
<dbReference type="Pfam" id="PF00067">
    <property type="entry name" value="p450"/>
    <property type="match status" value="1"/>
</dbReference>
<proteinExistence type="inferred from homology"/>
<dbReference type="Proteomes" id="UP000217199">
    <property type="component" value="Unassembled WGS sequence"/>
</dbReference>
<dbReference type="SUPFAM" id="SSF48264">
    <property type="entry name" value="Cytochrome P450"/>
    <property type="match status" value="1"/>
</dbReference>
<evidence type="ECO:0000256" key="4">
    <source>
        <dbReference type="ARBA" id="ARBA00023002"/>
    </source>
</evidence>
<comment type="cofactor">
    <cofactor evidence="1 6">
        <name>heme</name>
        <dbReference type="ChEBI" id="CHEBI:30413"/>
    </cofactor>
</comment>
<comment type="similarity">
    <text evidence="2 7">Belongs to the cytochrome P450 family.</text>
</comment>
<sequence>MRFNSSLLFPASTDAQAFRTDFTINDIRLSHAVLGVIFALSVANYFIIKEREINAPPSGSQIWLLSFLEVKGWYENGQKLIQVATKKFKGKTFKIPRYDGWSVVISSQELIDELRRVPDNVLSFSHAVDEVLATEYTFGGLLTGDHRIITVCQKLTRNIGKLFDDILEEIIQGFTDFIDAKGEEWVTRSAEQVVAKVTFRVSNRIFVGAPLCRNDEFMAINVQHAFDIINISKVVRRCPPLLRSFVARFKSNLPSLSRRASILLRPIIEERLSHAVNSDDWLDKPNDPLQWFIDETGPSDLNTMRFVYDILHLNFAAIFTSSHTLSDALYHLASRPEFLVPLREEIEWVVAKDGWSKASMQKMRKVDSFLRETLRFRGFNPLAMGRKVLKDYKLSDGTVLPKGTSVAVNSYAVHHNNEIFERPEEFQPFRFSNIRDQSLEESTRNQMVATASDYIAFGHGKHACPGRFFAANELKAMLAYVVLNYDLKLPDGEQKKITYESDLRGPIMFRKRQENGK</sequence>
<dbReference type="PRINTS" id="PR00463">
    <property type="entry name" value="EP450I"/>
</dbReference>
<keyword evidence="5 6" id="KW-0408">Iron</keyword>
<evidence type="ECO:0000256" key="5">
    <source>
        <dbReference type="ARBA" id="ARBA00023004"/>
    </source>
</evidence>
<keyword evidence="7" id="KW-0503">Monooxygenase</keyword>
<comment type="caution">
    <text evidence="8">The sequence shown here is derived from an EMBL/GenBank/DDBJ whole genome shotgun (WGS) entry which is preliminary data.</text>
</comment>
<gene>
    <name evidence="8" type="ORF">PNOK_0915700</name>
</gene>
<evidence type="ECO:0000256" key="6">
    <source>
        <dbReference type="PIRSR" id="PIRSR602401-1"/>
    </source>
</evidence>
<dbReference type="GO" id="GO:0004497">
    <property type="term" value="F:monooxygenase activity"/>
    <property type="evidence" value="ECO:0007669"/>
    <property type="project" value="UniProtKB-KW"/>
</dbReference>
<feature type="binding site" description="axial binding residue" evidence="6">
    <location>
        <position position="464"/>
    </location>
    <ligand>
        <name>heme</name>
        <dbReference type="ChEBI" id="CHEBI:30413"/>
    </ligand>
    <ligandPart>
        <name>Fe</name>
        <dbReference type="ChEBI" id="CHEBI:18248"/>
    </ligandPart>
</feature>
<keyword evidence="6 7" id="KW-0349">Heme</keyword>
<dbReference type="EMBL" id="NBII01000010">
    <property type="protein sequence ID" value="PAV15394.1"/>
    <property type="molecule type" value="Genomic_DNA"/>
</dbReference>
<keyword evidence="4 7" id="KW-0560">Oxidoreductase</keyword>
<dbReference type="PANTHER" id="PTHR46206">
    <property type="entry name" value="CYTOCHROME P450"/>
    <property type="match status" value="1"/>
</dbReference>
<keyword evidence="9" id="KW-1185">Reference proteome</keyword>
<accession>A0A286U792</accession>
<dbReference type="CDD" id="cd11041">
    <property type="entry name" value="CYP503A1-like"/>
    <property type="match status" value="1"/>
</dbReference>
<dbReference type="InterPro" id="IPR017972">
    <property type="entry name" value="Cyt_P450_CS"/>
</dbReference>
<reference evidence="8 9" key="1">
    <citation type="journal article" date="2017" name="Mol. Ecol.">
        <title>Comparative and population genomic landscape of Phellinus noxius: A hypervariable fungus causing root rot in trees.</title>
        <authorList>
            <person name="Chung C.L."/>
            <person name="Lee T.J."/>
            <person name="Akiba M."/>
            <person name="Lee H.H."/>
            <person name="Kuo T.H."/>
            <person name="Liu D."/>
            <person name="Ke H.M."/>
            <person name="Yokoi T."/>
            <person name="Roa M.B."/>
            <person name="Lu M.J."/>
            <person name="Chang Y.Y."/>
            <person name="Ann P.J."/>
            <person name="Tsai J.N."/>
            <person name="Chen C.Y."/>
            <person name="Tzean S.S."/>
            <person name="Ota Y."/>
            <person name="Hattori T."/>
            <person name="Sahashi N."/>
            <person name="Liou R.F."/>
            <person name="Kikuchi T."/>
            <person name="Tsai I.J."/>
        </authorList>
    </citation>
    <scope>NUCLEOTIDE SEQUENCE [LARGE SCALE GENOMIC DNA]</scope>
    <source>
        <strain evidence="8 9">FFPRI411160</strain>
    </source>
</reference>
<evidence type="ECO:0000313" key="9">
    <source>
        <dbReference type="Proteomes" id="UP000217199"/>
    </source>
</evidence>
<dbReference type="InterPro" id="IPR001128">
    <property type="entry name" value="Cyt_P450"/>
</dbReference>
<dbReference type="InterPro" id="IPR002401">
    <property type="entry name" value="Cyt_P450_E_grp-I"/>
</dbReference>
<dbReference type="InParanoid" id="A0A286U792"/>
<evidence type="ECO:0000256" key="2">
    <source>
        <dbReference type="ARBA" id="ARBA00010617"/>
    </source>
</evidence>
<evidence type="ECO:0000256" key="3">
    <source>
        <dbReference type="ARBA" id="ARBA00022723"/>
    </source>
</evidence>
<dbReference type="GO" id="GO:0005506">
    <property type="term" value="F:iron ion binding"/>
    <property type="evidence" value="ECO:0007669"/>
    <property type="project" value="InterPro"/>
</dbReference>
<name>A0A286U792_9AGAM</name>
<evidence type="ECO:0000256" key="1">
    <source>
        <dbReference type="ARBA" id="ARBA00001971"/>
    </source>
</evidence>
<keyword evidence="3 6" id="KW-0479">Metal-binding</keyword>
<dbReference type="InterPro" id="IPR036396">
    <property type="entry name" value="Cyt_P450_sf"/>
</dbReference>
<dbReference type="PROSITE" id="PS00086">
    <property type="entry name" value="CYTOCHROME_P450"/>
    <property type="match status" value="1"/>
</dbReference>
<evidence type="ECO:0000256" key="7">
    <source>
        <dbReference type="RuleBase" id="RU000461"/>
    </source>
</evidence>
<organism evidence="8 9">
    <name type="scientific">Pyrrhoderma noxium</name>
    <dbReference type="NCBI Taxonomy" id="2282107"/>
    <lineage>
        <taxon>Eukaryota</taxon>
        <taxon>Fungi</taxon>
        <taxon>Dikarya</taxon>
        <taxon>Basidiomycota</taxon>
        <taxon>Agaricomycotina</taxon>
        <taxon>Agaricomycetes</taxon>
        <taxon>Hymenochaetales</taxon>
        <taxon>Hymenochaetaceae</taxon>
        <taxon>Pyrrhoderma</taxon>
    </lineage>
</organism>
<dbReference type="Gene3D" id="1.10.630.10">
    <property type="entry name" value="Cytochrome P450"/>
    <property type="match status" value="1"/>
</dbReference>
<protein>
    <submittedName>
        <fullName evidence="8">Cytochrome P450</fullName>
    </submittedName>
</protein>